<gene>
    <name evidence="2" type="ORF">CRENBAI_018185</name>
</gene>
<name>A0AAV9QTI6_9TELE</name>
<protein>
    <submittedName>
        <fullName evidence="2">Uncharacterized protein</fullName>
    </submittedName>
</protein>
<dbReference type="EMBL" id="JAHHUM010002924">
    <property type="protein sequence ID" value="KAK5599634.1"/>
    <property type="molecule type" value="Genomic_DNA"/>
</dbReference>
<dbReference type="AlphaFoldDB" id="A0AAV9QTI6"/>
<keyword evidence="3" id="KW-1185">Reference proteome</keyword>
<sequence>MRILSAKHCGMSQVLRTAPITELMIYPVGPLGQVFCSPWVCMDHCFDLTSTQPEPPPPPPARVVGGHPVFPVHRIVVQWQRPLEGTRSWPVTGVLHPELINVHLEEYLGTKPPVLLCLSVCHCVPVRCGQTRNSTPDHLSVSSFYLPHPPGSKFLSGGLAPKTGKFPRTLTKRPPRP</sequence>
<evidence type="ECO:0000256" key="1">
    <source>
        <dbReference type="SAM" id="MobiDB-lite"/>
    </source>
</evidence>
<accession>A0AAV9QTI6</accession>
<comment type="caution">
    <text evidence="2">The sequence shown here is derived from an EMBL/GenBank/DDBJ whole genome shotgun (WGS) entry which is preliminary data.</text>
</comment>
<organism evidence="2 3">
    <name type="scientific">Crenichthys baileyi</name>
    <name type="common">White River springfish</name>
    <dbReference type="NCBI Taxonomy" id="28760"/>
    <lineage>
        <taxon>Eukaryota</taxon>
        <taxon>Metazoa</taxon>
        <taxon>Chordata</taxon>
        <taxon>Craniata</taxon>
        <taxon>Vertebrata</taxon>
        <taxon>Euteleostomi</taxon>
        <taxon>Actinopterygii</taxon>
        <taxon>Neopterygii</taxon>
        <taxon>Teleostei</taxon>
        <taxon>Neoteleostei</taxon>
        <taxon>Acanthomorphata</taxon>
        <taxon>Ovalentaria</taxon>
        <taxon>Atherinomorphae</taxon>
        <taxon>Cyprinodontiformes</taxon>
        <taxon>Goodeidae</taxon>
        <taxon>Crenichthys</taxon>
    </lineage>
</organism>
<proteinExistence type="predicted"/>
<reference evidence="2 3" key="1">
    <citation type="submission" date="2021-06" db="EMBL/GenBank/DDBJ databases">
        <authorList>
            <person name="Palmer J.M."/>
        </authorList>
    </citation>
    <scope>NUCLEOTIDE SEQUENCE [LARGE SCALE GENOMIC DNA]</scope>
    <source>
        <strain evidence="2 3">MEX-2019</strain>
        <tissue evidence="2">Muscle</tissue>
    </source>
</reference>
<dbReference type="Proteomes" id="UP001311232">
    <property type="component" value="Unassembled WGS sequence"/>
</dbReference>
<feature type="region of interest" description="Disordered" evidence="1">
    <location>
        <begin position="155"/>
        <end position="177"/>
    </location>
</feature>
<evidence type="ECO:0000313" key="3">
    <source>
        <dbReference type="Proteomes" id="UP001311232"/>
    </source>
</evidence>
<evidence type="ECO:0000313" key="2">
    <source>
        <dbReference type="EMBL" id="KAK5599634.1"/>
    </source>
</evidence>